<proteinExistence type="predicted"/>
<sequence>MTLKLLGKPCVCAMIIFLAGCQATTTPVQESDAPDQEITTISQLEGAPNGAKTSLVADPNEQSFFSRLSGNKANNAEATIATGPAPLGVAIKACGISKRAMGTKIEGYPAKGSKLFLYDSNPSTKTPHDFYITGFSDNCPRKFTAAVAMFGDLQLHEIMRYEVKGKSVPYSDTDMAYEVIKGQKCNVGKGVACGEKKMNTLAKSTALVTLYGAFGGVGEWAEVLLHNGKIRASTLVK</sequence>
<dbReference type="AlphaFoldDB" id="A0A126UXD1"/>
<evidence type="ECO:0000313" key="3">
    <source>
        <dbReference type="Proteomes" id="UP000070371"/>
    </source>
</evidence>
<dbReference type="KEGG" id="hat:RC74_01340"/>
<dbReference type="PROSITE" id="PS51257">
    <property type="entry name" value="PROKAR_LIPOPROTEIN"/>
    <property type="match status" value="1"/>
</dbReference>
<feature type="chain" id="PRO_5007443406" description="Lipoprotein" evidence="1">
    <location>
        <begin position="24"/>
        <end position="237"/>
    </location>
</feature>
<feature type="signal peptide" evidence="1">
    <location>
        <begin position="1"/>
        <end position="23"/>
    </location>
</feature>
<dbReference type="OrthoDB" id="7865311at2"/>
<evidence type="ECO:0000313" key="2">
    <source>
        <dbReference type="EMBL" id="AML50099.1"/>
    </source>
</evidence>
<evidence type="ECO:0000256" key="1">
    <source>
        <dbReference type="SAM" id="SignalP"/>
    </source>
</evidence>
<reference evidence="2 3" key="1">
    <citation type="submission" date="2016-02" db="EMBL/GenBank/DDBJ databases">
        <title>Complete genome sequence of Halocynthiibacter arcticus PAMC 20958t from arctic marine sediment.</title>
        <authorList>
            <person name="Lee Y.M."/>
            <person name="Baek K."/>
            <person name="Lee H.K."/>
            <person name="Shin S.C."/>
        </authorList>
    </citation>
    <scope>NUCLEOTIDE SEQUENCE [LARGE SCALE GENOMIC DNA]</scope>
    <source>
        <strain evidence="2">PAMC 20958</strain>
    </source>
</reference>
<accession>A0A126UXD1</accession>
<protein>
    <recommendedName>
        <fullName evidence="4">Lipoprotein</fullName>
    </recommendedName>
</protein>
<dbReference type="STRING" id="1579316.RC74_01340"/>
<dbReference type="EMBL" id="CP014327">
    <property type="protein sequence ID" value="AML50099.1"/>
    <property type="molecule type" value="Genomic_DNA"/>
</dbReference>
<evidence type="ECO:0008006" key="4">
    <source>
        <dbReference type="Google" id="ProtNLM"/>
    </source>
</evidence>
<name>A0A126UXD1_9RHOB</name>
<keyword evidence="1" id="KW-0732">Signal</keyword>
<dbReference type="RefSeq" id="WP_039004424.1">
    <property type="nucleotide sequence ID" value="NZ_CP014327.1"/>
</dbReference>
<keyword evidence="3" id="KW-1185">Reference proteome</keyword>
<gene>
    <name evidence="2" type="ORF">RC74_01340</name>
</gene>
<organism evidence="2 3">
    <name type="scientific">Falsihalocynthiibacter arcticus</name>
    <dbReference type="NCBI Taxonomy" id="1579316"/>
    <lineage>
        <taxon>Bacteria</taxon>
        <taxon>Pseudomonadati</taxon>
        <taxon>Pseudomonadota</taxon>
        <taxon>Alphaproteobacteria</taxon>
        <taxon>Rhodobacterales</taxon>
        <taxon>Roseobacteraceae</taxon>
        <taxon>Falsihalocynthiibacter</taxon>
    </lineage>
</organism>
<dbReference type="Proteomes" id="UP000070371">
    <property type="component" value="Chromosome"/>
</dbReference>